<dbReference type="PROSITE" id="PS50404">
    <property type="entry name" value="GST_NTER"/>
    <property type="match status" value="1"/>
</dbReference>
<evidence type="ECO:0000313" key="4">
    <source>
        <dbReference type="Proteomes" id="UP000472676"/>
    </source>
</evidence>
<gene>
    <name evidence="3" type="ORF">G7Y85_08430</name>
</gene>
<feature type="domain" description="GST N-terminal" evidence="1">
    <location>
        <begin position="1"/>
        <end position="78"/>
    </location>
</feature>
<dbReference type="SFLD" id="SFLDS00019">
    <property type="entry name" value="Glutathione_Transferase_(cytos"/>
    <property type="match status" value="1"/>
</dbReference>
<dbReference type="SFLD" id="SFLDG00358">
    <property type="entry name" value="Main_(cytGST)"/>
    <property type="match status" value="1"/>
</dbReference>
<dbReference type="SUPFAM" id="SSF47616">
    <property type="entry name" value="GST C-terminal domain-like"/>
    <property type="match status" value="1"/>
</dbReference>
<dbReference type="Gene3D" id="3.40.30.10">
    <property type="entry name" value="Glutaredoxin"/>
    <property type="match status" value="1"/>
</dbReference>
<dbReference type="PANTHER" id="PTHR44051">
    <property type="entry name" value="GLUTATHIONE S-TRANSFERASE-RELATED"/>
    <property type="match status" value="1"/>
</dbReference>
<dbReference type="InterPro" id="IPR040079">
    <property type="entry name" value="Glutathione_S-Trfase"/>
</dbReference>
<keyword evidence="3" id="KW-0808">Transferase</keyword>
<keyword evidence="4" id="KW-1185">Reference proteome</keyword>
<dbReference type="GO" id="GO:0016740">
    <property type="term" value="F:transferase activity"/>
    <property type="evidence" value="ECO:0007669"/>
    <property type="project" value="UniProtKB-KW"/>
</dbReference>
<dbReference type="PANTHER" id="PTHR44051:SF8">
    <property type="entry name" value="GLUTATHIONE S-TRANSFERASE GSTA"/>
    <property type="match status" value="1"/>
</dbReference>
<sequence length="212" mass="23657">MLLIGMYDSPFVRRVAISMQLLGMDYEHRNWSVGADQAQIRRYNPVGRVPTLVLDDGESLIESAAILDYLDERAGPERALLPAHGAERRRGLQLMALATGAAEKAVAQLYEHAFRPTEKRHDPWLQRCREQMHDALAALDAAAASVIAPDWLLGVRFSQADITVSCATTLIREALDLDLSAYTNLMRLVDRCEALPVFATIRQPFFTPEQAP</sequence>
<feature type="domain" description="GST C-terminal" evidence="2">
    <location>
        <begin position="86"/>
        <end position="212"/>
    </location>
</feature>
<dbReference type="InterPro" id="IPR036282">
    <property type="entry name" value="Glutathione-S-Trfase_C_sf"/>
</dbReference>
<dbReference type="RefSeq" id="WP_166254868.1">
    <property type="nucleotide sequence ID" value="NZ_JAAMOW010000004.1"/>
</dbReference>
<dbReference type="Gene3D" id="1.20.1050.10">
    <property type="match status" value="1"/>
</dbReference>
<dbReference type="Proteomes" id="UP000472676">
    <property type="component" value="Unassembled WGS sequence"/>
</dbReference>
<organism evidence="3 4">
    <name type="scientific">Solimonas terrae</name>
    <dbReference type="NCBI Taxonomy" id="1396819"/>
    <lineage>
        <taxon>Bacteria</taxon>
        <taxon>Pseudomonadati</taxon>
        <taxon>Pseudomonadota</taxon>
        <taxon>Gammaproteobacteria</taxon>
        <taxon>Nevskiales</taxon>
        <taxon>Nevskiaceae</taxon>
        <taxon>Solimonas</taxon>
    </lineage>
</organism>
<dbReference type="Pfam" id="PF13410">
    <property type="entry name" value="GST_C_2"/>
    <property type="match status" value="1"/>
</dbReference>
<name>A0A6M2BRY0_9GAMM</name>
<reference evidence="3 4" key="1">
    <citation type="journal article" date="2014" name="Int. J. Syst. Evol. Microbiol.">
        <title>Solimonas terrae sp. nov., isolated from soil.</title>
        <authorList>
            <person name="Kim S.J."/>
            <person name="Moon J.Y."/>
            <person name="Weon H.Y."/>
            <person name="Ahn J.H."/>
            <person name="Chen W.M."/>
            <person name="Kwon S.W."/>
        </authorList>
    </citation>
    <scope>NUCLEOTIDE SEQUENCE [LARGE SCALE GENOMIC DNA]</scope>
    <source>
        <strain evidence="3 4">KIS83-12</strain>
    </source>
</reference>
<dbReference type="Pfam" id="PF13417">
    <property type="entry name" value="GST_N_3"/>
    <property type="match status" value="1"/>
</dbReference>
<evidence type="ECO:0000259" key="2">
    <source>
        <dbReference type="PROSITE" id="PS50405"/>
    </source>
</evidence>
<accession>A0A6M2BRY0</accession>
<dbReference type="InterPro" id="IPR010987">
    <property type="entry name" value="Glutathione-S-Trfase_C-like"/>
</dbReference>
<evidence type="ECO:0000313" key="3">
    <source>
        <dbReference type="EMBL" id="NGY04789.1"/>
    </source>
</evidence>
<protein>
    <submittedName>
        <fullName evidence="3">Glutathione S-transferase family protein</fullName>
    </submittedName>
</protein>
<dbReference type="InterPro" id="IPR004045">
    <property type="entry name" value="Glutathione_S-Trfase_N"/>
</dbReference>
<dbReference type="EMBL" id="JAAMOW010000004">
    <property type="protein sequence ID" value="NGY04789.1"/>
    <property type="molecule type" value="Genomic_DNA"/>
</dbReference>
<dbReference type="InterPro" id="IPR036249">
    <property type="entry name" value="Thioredoxin-like_sf"/>
</dbReference>
<evidence type="ECO:0000259" key="1">
    <source>
        <dbReference type="PROSITE" id="PS50404"/>
    </source>
</evidence>
<dbReference type="SUPFAM" id="SSF52833">
    <property type="entry name" value="Thioredoxin-like"/>
    <property type="match status" value="1"/>
</dbReference>
<comment type="caution">
    <text evidence="3">The sequence shown here is derived from an EMBL/GenBank/DDBJ whole genome shotgun (WGS) entry which is preliminary data.</text>
</comment>
<dbReference type="AlphaFoldDB" id="A0A6M2BRY0"/>
<proteinExistence type="predicted"/>
<dbReference type="PROSITE" id="PS50405">
    <property type="entry name" value="GST_CTER"/>
    <property type="match status" value="1"/>
</dbReference>